<feature type="domain" description="TonB-dependent transporter Oar-like beta-barrel" evidence="5">
    <location>
        <begin position="272"/>
        <end position="463"/>
    </location>
</feature>
<dbReference type="AlphaFoldDB" id="A0A1G8IXP3"/>
<evidence type="ECO:0000256" key="1">
    <source>
        <dbReference type="ARBA" id="ARBA00004442"/>
    </source>
</evidence>
<evidence type="ECO:0000256" key="3">
    <source>
        <dbReference type="ARBA" id="ARBA00023237"/>
    </source>
</evidence>
<dbReference type="EMBL" id="FNDO01000032">
    <property type="protein sequence ID" value="SDI23582.1"/>
    <property type="molecule type" value="Genomic_DNA"/>
</dbReference>
<evidence type="ECO:0000313" key="7">
    <source>
        <dbReference type="Proteomes" id="UP000181870"/>
    </source>
</evidence>
<reference evidence="6 7" key="1">
    <citation type="submission" date="2016-10" db="EMBL/GenBank/DDBJ databases">
        <authorList>
            <person name="de Groot N.N."/>
        </authorList>
    </citation>
    <scope>NUCLEOTIDE SEQUENCE [LARGE SCALE GENOMIC DNA]</scope>
    <source>
        <strain evidence="6 7">NLAE-zl-C57</strain>
    </source>
</reference>
<feature type="signal peptide" evidence="4">
    <location>
        <begin position="1"/>
        <end position="24"/>
    </location>
</feature>
<dbReference type="SUPFAM" id="SSF56935">
    <property type="entry name" value="Porins"/>
    <property type="match status" value="1"/>
</dbReference>
<comment type="subcellular location">
    <subcellularLocation>
        <location evidence="1">Cell outer membrane</location>
    </subcellularLocation>
</comment>
<gene>
    <name evidence="6" type="ORF">SAMN05192582_103239</name>
</gene>
<accession>A0A1G8IXP3</accession>
<keyword evidence="4" id="KW-0732">Signal</keyword>
<dbReference type="GO" id="GO:0009279">
    <property type="term" value="C:cell outer membrane"/>
    <property type="evidence" value="ECO:0007669"/>
    <property type="project" value="UniProtKB-SubCell"/>
</dbReference>
<dbReference type="Pfam" id="PF25183">
    <property type="entry name" value="OMP_b-brl_4"/>
    <property type="match status" value="1"/>
</dbReference>
<sequence length="756" mass="85196">MKNVNTKLLAAVILLATCTGSANAQKKKSKVAEKDTVITTVARGASNMMLNASDESTPRFINVGLPEATGGTVVTENGMEVSYDTNALRINQAWRQDGSFVKGESRNLAETAIKLGSVGVSMSTISKRGGDNFSGTFNFKTNSFGMMNGNLSLSGPIKKGWAYAVNAFVNLDPGTTNVNFTRFLDQTQIYKGILTKRYRNGELNIQYKYADSKMINTKMSPYIYRDGKQVDALEGFDIAHGNYLGNSAVWHIKDPLTGEYQDINLMDDTGSKTHMFDIFGNHTFNNGMNLEYNFRYQNAHAGSNSFAYSAITDASNLPDNQRYIYADKNTTQVYAGLVQNTTLQFSRNVPTNTLVGKFELSKKHNKHQWLIGFNTSYYNADKYTNGIFTFMQEVAENPQRVILQKNVDGVWKNAQADEYGQWNYNKSMFYYDGSEYKNAIYATEKWKILPSLTLDLGARFEWHKIDGSWAPNSVRNDVWTDKTYVSGETQKIKKDEFNKSFTATLTWNILKNFGLIGDAYYIEATDGLNAYKTANDPLAKTNVVPYFAGGVFFNSKWVSLISRVSKISRSNLVASGGFNNSSGENTKLSFNYDIKTIGWTTDANITPFKGFQLHLMLTLQNPTMDNFEFDVFGEHYNYNGLPARVTSKTLIEIDPSYQWKKFRIWASARYFSKQSCSYPATLYFPSRWETFAGFDYKHNKHINFSVNVVNLLNQTGAQGRISGTNTAIDPTPYYNTAVAGTYIRPFTVEFKTQIRF</sequence>
<protein>
    <recommendedName>
        <fullName evidence="5">TonB-dependent transporter Oar-like beta-barrel domain-containing protein</fullName>
    </recommendedName>
</protein>
<keyword evidence="2" id="KW-0472">Membrane</keyword>
<proteinExistence type="predicted"/>
<keyword evidence="3" id="KW-0998">Cell outer membrane</keyword>
<feature type="chain" id="PRO_5010241609" description="TonB-dependent transporter Oar-like beta-barrel domain-containing protein" evidence="4">
    <location>
        <begin position="25"/>
        <end position="756"/>
    </location>
</feature>
<name>A0A1G8IXP3_BACOV</name>
<dbReference type="InterPro" id="IPR057601">
    <property type="entry name" value="Oar-like_b-barrel"/>
</dbReference>
<dbReference type="Gene3D" id="2.40.170.20">
    <property type="entry name" value="TonB-dependent receptor, beta-barrel domain"/>
    <property type="match status" value="1"/>
</dbReference>
<evidence type="ECO:0000313" key="6">
    <source>
        <dbReference type="EMBL" id="SDI23582.1"/>
    </source>
</evidence>
<evidence type="ECO:0000256" key="4">
    <source>
        <dbReference type="SAM" id="SignalP"/>
    </source>
</evidence>
<evidence type="ECO:0000259" key="5">
    <source>
        <dbReference type="Pfam" id="PF25183"/>
    </source>
</evidence>
<organism evidence="6 7">
    <name type="scientific">Bacteroides ovatus</name>
    <dbReference type="NCBI Taxonomy" id="28116"/>
    <lineage>
        <taxon>Bacteria</taxon>
        <taxon>Pseudomonadati</taxon>
        <taxon>Bacteroidota</taxon>
        <taxon>Bacteroidia</taxon>
        <taxon>Bacteroidales</taxon>
        <taxon>Bacteroidaceae</taxon>
        <taxon>Bacteroides</taxon>
    </lineage>
</organism>
<evidence type="ECO:0000256" key="2">
    <source>
        <dbReference type="ARBA" id="ARBA00023136"/>
    </source>
</evidence>
<dbReference type="InterPro" id="IPR036942">
    <property type="entry name" value="Beta-barrel_TonB_sf"/>
</dbReference>
<dbReference type="Proteomes" id="UP000181870">
    <property type="component" value="Unassembled WGS sequence"/>
</dbReference>